<dbReference type="InterPro" id="IPR057596">
    <property type="entry name" value="RDRP_core"/>
</dbReference>
<dbReference type="GO" id="GO:0003968">
    <property type="term" value="F:RNA-directed RNA polymerase activity"/>
    <property type="evidence" value="ECO:0007669"/>
    <property type="project" value="UniProtKB-KW"/>
</dbReference>
<feature type="compositionally biased region" description="Basic and acidic residues" evidence="2">
    <location>
        <begin position="1135"/>
        <end position="1146"/>
    </location>
</feature>
<comment type="similarity">
    <text evidence="1">Belongs to the RdRP family.</text>
</comment>
<dbReference type="EMBL" id="KN835481">
    <property type="protein sequence ID" value="KIK37017.1"/>
    <property type="molecule type" value="Genomic_DNA"/>
</dbReference>
<dbReference type="GO" id="GO:0031380">
    <property type="term" value="C:nuclear RNA-directed RNA polymerase complex"/>
    <property type="evidence" value="ECO:0007669"/>
    <property type="project" value="TreeGrafter"/>
</dbReference>
<dbReference type="InterPro" id="IPR007855">
    <property type="entry name" value="RDRP"/>
</dbReference>
<evidence type="ECO:0000313" key="4">
    <source>
        <dbReference type="EMBL" id="KIK37017.1"/>
    </source>
</evidence>
<dbReference type="OrthoDB" id="6513042at2759"/>
<protein>
    <recommendedName>
        <fullName evidence="1">RNA-dependent RNA polymerase</fullName>
        <ecNumber evidence="1">2.7.7.48</ecNumber>
    </recommendedName>
</protein>
<comment type="catalytic activity">
    <reaction evidence="1">
        <text>RNA(n) + a ribonucleoside 5'-triphosphate = RNA(n+1) + diphosphate</text>
        <dbReference type="Rhea" id="RHEA:21248"/>
        <dbReference type="Rhea" id="RHEA-COMP:14527"/>
        <dbReference type="Rhea" id="RHEA-COMP:17342"/>
        <dbReference type="ChEBI" id="CHEBI:33019"/>
        <dbReference type="ChEBI" id="CHEBI:61557"/>
        <dbReference type="ChEBI" id="CHEBI:140395"/>
        <dbReference type="EC" id="2.7.7.48"/>
    </reaction>
</comment>
<dbReference type="HOGENOM" id="CLU_001366_2_1_1"/>
<sequence>MEISLRNIALAVTTDDLTIAFAEILHKPPFQTSPLLNFEIHLSDESHPNGQQGTLALPAEDAGVTFLRAHGGAGIVVKGRPILISRSTQAIHESRIERLNNAPWRDPIQLRQQQERHLRKKRNQSFQLLRYSFGSFLRDGSFSSQVSPPGTACVICDTENRQVRFTVEPQRTTHNQTFVTGDLVLNFAPLTRAITASYVPHNIATLVGNRNEDTAIVFVRADEPPVYTSAFKIIKDNKRVAGLGRNDHMPPGCHSLMLAFSNQSDADMFAYACRNHLHLRHSTQHHIRIRDHISNDTSIEKLHESLSQMPYKLGFEVEKTVADSLLSAMDILSLKEIILSLQAEHGDDAPEIFRSFASELAGYSASRTKRHKHRAQRQFSQESLPSLLRRVTQQFIKEHQKPRPFLAPPPQSGVYLSYHFILTPTRYVLEGPFPDQSNSVLRRYGHPECFLRVSLHRENDCSIIDLLRVRYRSILLNGCRVAGRQFQFLGYSMSGLKEHSVWFVTPFEDWDGNLLNAQSIRDNLGDFSKLHKQPARLAARWSQAFSGTDPSITLLPEEIDFHYPDRYSRSGGLMTDGCSSISVELARDIWRSMQKGKKRSAKLRHIPSAFQFRLGGAKGMVVQDPTIQGKLVRLRPSQIKFDAPENLTFDVQSTSAEPIPVFLNRPLIALMEFLGVDTQRIIELQDDDICRAQSVRLSCTNASKIIQQHGLGASFHLPSLFTNLSSILQLEIGDTEDDPSLWTNKLIESSLQCVETYILRELKYRAHIAVPGSYTLLGVSDEWGCLREGEIYATVFNERTGSVQSITGKVAITRSPQIHPGDLQVVKAVKRRELEHLKNVVVFSCKGERALASCLSGGDLDGDIFNLILDPRLLPTKQFEPGEYPAVTVRSIPNACGISDVADFVIDYIQADLIGPIAISHLRFSDLKTPDCTECNQLATFASQALDFPKSGTPVDFKSLPWLPRTQARPDFLAKEGAGITSGQYYESTKLLGQLFRQVPMKRGIPTAWNGNSSPSDGANVEAALSYVDLSHLGLPGLTDPNEELMEEMTYLLNAYCEQLLIIGQAHTMSKNKNIHVSEAELVSGTIMATWSDHHRRRNAVSAMNLQTQELVRRVKEELEGENPGTLETEAYEEEGQKTPETETHGDLGTPEAETDEDEDEVPGTPETETDEEEDYEDWTFREQCEELERRMMAETFKRCWAAWCVAEDNLKEDPSMFGAQSFGLIALGMILEIVKTSRLMM</sequence>
<evidence type="ECO:0000259" key="3">
    <source>
        <dbReference type="Pfam" id="PF05183"/>
    </source>
</evidence>
<feature type="domain" description="RDRP core" evidence="3">
    <location>
        <begin position="422"/>
        <end position="999"/>
    </location>
</feature>
<dbReference type="InParanoid" id="A0A0D0AS23"/>
<dbReference type="Pfam" id="PF05183">
    <property type="entry name" value="RdRP"/>
    <property type="match status" value="1"/>
</dbReference>
<keyword evidence="1" id="KW-0808">Transferase</keyword>
<evidence type="ECO:0000256" key="1">
    <source>
        <dbReference type="RuleBase" id="RU363098"/>
    </source>
</evidence>
<dbReference type="PANTHER" id="PTHR23079">
    <property type="entry name" value="RNA-DEPENDENT RNA POLYMERASE"/>
    <property type="match status" value="1"/>
</dbReference>
<evidence type="ECO:0000256" key="2">
    <source>
        <dbReference type="SAM" id="MobiDB-lite"/>
    </source>
</evidence>
<dbReference type="GO" id="GO:0003723">
    <property type="term" value="F:RNA binding"/>
    <property type="evidence" value="ECO:0007669"/>
    <property type="project" value="UniProtKB-KW"/>
</dbReference>
<organism evidence="4 5">
    <name type="scientific">Suillus luteus UH-Slu-Lm8-n1</name>
    <dbReference type="NCBI Taxonomy" id="930992"/>
    <lineage>
        <taxon>Eukaryota</taxon>
        <taxon>Fungi</taxon>
        <taxon>Dikarya</taxon>
        <taxon>Basidiomycota</taxon>
        <taxon>Agaricomycotina</taxon>
        <taxon>Agaricomycetes</taxon>
        <taxon>Agaricomycetidae</taxon>
        <taxon>Boletales</taxon>
        <taxon>Suillineae</taxon>
        <taxon>Suillaceae</taxon>
        <taxon>Suillus</taxon>
    </lineage>
</organism>
<proteinExistence type="inferred from homology"/>
<dbReference type="STRING" id="930992.A0A0D0AS23"/>
<keyword evidence="1" id="KW-0694">RNA-binding</keyword>
<keyword evidence="5" id="KW-1185">Reference proteome</keyword>
<feature type="compositionally biased region" description="Acidic residues" evidence="2">
    <location>
        <begin position="1153"/>
        <end position="1178"/>
    </location>
</feature>
<reference evidence="5" key="2">
    <citation type="submission" date="2015-01" db="EMBL/GenBank/DDBJ databases">
        <title>Evolutionary Origins and Diversification of the Mycorrhizal Mutualists.</title>
        <authorList>
            <consortium name="DOE Joint Genome Institute"/>
            <consortium name="Mycorrhizal Genomics Consortium"/>
            <person name="Kohler A."/>
            <person name="Kuo A."/>
            <person name="Nagy L.G."/>
            <person name="Floudas D."/>
            <person name="Copeland A."/>
            <person name="Barry K.W."/>
            <person name="Cichocki N."/>
            <person name="Veneault-Fourrey C."/>
            <person name="LaButti K."/>
            <person name="Lindquist E.A."/>
            <person name="Lipzen A."/>
            <person name="Lundell T."/>
            <person name="Morin E."/>
            <person name="Murat C."/>
            <person name="Riley R."/>
            <person name="Ohm R."/>
            <person name="Sun H."/>
            <person name="Tunlid A."/>
            <person name="Henrissat B."/>
            <person name="Grigoriev I.V."/>
            <person name="Hibbett D.S."/>
            <person name="Martin F."/>
        </authorList>
    </citation>
    <scope>NUCLEOTIDE SEQUENCE [LARGE SCALE GENOMIC DNA]</scope>
    <source>
        <strain evidence="5">UH-Slu-Lm8-n1</strain>
    </source>
</reference>
<dbReference type="EC" id="2.7.7.48" evidence="1"/>
<dbReference type="Proteomes" id="UP000054485">
    <property type="component" value="Unassembled WGS sequence"/>
</dbReference>
<dbReference type="GO" id="GO:0030422">
    <property type="term" value="P:siRNA processing"/>
    <property type="evidence" value="ECO:0007669"/>
    <property type="project" value="TreeGrafter"/>
</dbReference>
<keyword evidence="1" id="KW-0696">RNA-directed RNA polymerase</keyword>
<accession>A0A0D0AS23</accession>
<name>A0A0D0AS23_9AGAM</name>
<keyword evidence="1" id="KW-0548">Nucleotidyltransferase</keyword>
<reference evidence="4 5" key="1">
    <citation type="submission" date="2014-04" db="EMBL/GenBank/DDBJ databases">
        <authorList>
            <consortium name="DOE Joint Genome Institute"/>
            <person name="Kuo A."/>
            <person name="Ruytinx J."/>
            <person name="Rineau F."/>
            <person name="Colpaert J."/>
            <person name="Kohler A."/>
            <person name="Nagy L.G."/>
            <person name="Floudas D."/>
            <person name="Copeland A."/>
            <person name="Barry K.W."/>
            <person name="Cichocki N."/>
            <person name="Veneault-Fourrey C."/>
            <person name="LaButti K."/>
            <person name="Lindquist E.A."/>
            <person name="Lipzen A."/>
            <person name="Lundell T."/>
            <person name="Morin E."/>
            <person name="Murat C."/>
            <person name="Sun H."/>
            <person name="Tunlid A."/>
            <person name="Henrissat B."/>
            <person name="Grigoriev I.V."/>
            <person name="Hibbett D.S."/>
            <person name="Martin F."/>
            <person name="Nordberg H.P."/>
            <person name="Cantor M.N."/>
            <person name="Hua S.X."/>
        </authorList>
    </citation>
    <scope>NUCLEOTIDE SEQUENCE [LARGE SCALE GENOMIC DNA]</scope>
    <source>
        <strain evidence="4 5">UH-Slu-Lm8-n1</strain>
    </source>
</reference>
<evidence type="ECO:0000313" key="5">
    <source>
        <dbReference type="Proteomes" id="UP000054485"/>
    </source>
</evidence>
<gene>
    <name evidence="4" type="ORF">CY34DRAFT_26176</name>
</gene>
<feature type="region of interest" description="Disordered" evidence="2">
    <location>
        <begin position="1118"/>
        <end position="1178"/>
    </location>
</feature>
<dbReference type="AlphaFoldDB" id="A0A0D0AS23"/>
<dbReference type="PANTHER" id="PTHR23079:SF55">
    <property type="entry name" value="RNA-DIRECTED RNA POLYMERASE"/>
    <property type="match status" value="1"/>
</dbReference>